<protein>
    <submittedName>
        <fullName evidence="1">Recombinase family protein</fullName>
    </submittedName>
</protein>
<sequence>MEVASGLAGIYTRISADVNGDALGVQRQEEDARKLCAARGWTVVEVYCDNDRSAFNQRKQRPAYAAMLDAVKAGQINTIVAWHPDRLHRQTRELVGFIDLINEYGVNVETVTAGRYDLSTPSGRMNARIVGAVAEHESEHKSERIRRKLEANAADGKHHGGSRPYGWTNDRMTIDPVEAHVVREAARLLLDGLAVKGIARALNDAGHTTATGRPWRDVTVRTMLLRPRNAGIRVHRGQELGAGKWETILPVEDFRQVQAILNAPGRNTNPGRGGQVHLLSVLALCGVCDSPMVVGKSKPYKGKSKPIYRCRAAHVLRDQASVDDLVTQLILARLALPDAADLLAEPERADKARAAAARVQELQDRLNDAAGAYASGALTLAQLTTINTALLPQIEEAQGIAATPDRAKVLRDLVTAPDPATVWEAMAPEQRRAVVDLLLVVRIMPTASGPKFNPDAVHVTWK</sequence>
<keyword evidence="2" id="KW-1185">Reference proteome</keyword>
<organism evidence="1 2">
    <name type="scientific">Mycolicibacterium farcinogenes</name>
    <name type="common">Mycobacterium farcinogenes</name>
    <dbReference type="NCBI Taxonomy" id="1802"/>
    <lineage>
        <taxon>Bacteria</taxon>
        <taxon>Bacillati</taxon>
        <taxon>Actinomycetota</taxon>
        <taxon>Actinomycetes</taxon>
        <taxon>Mycobacteriales</taxon>
        <taxon>Mycobacteriaceae</taxon>
        <taxon>Mycolicibacterium</taxon>
    </lineage>
</organism>
<evidence type="ECO:0000313" key="2">
    <source>
        <dbReference type="Proteomes" id="UP000825598"/>
    </source>
</evidence>
<reference evidence="1" key="1">
    <citation type="submission" date="2021-07" db="EMBL/GenBank/DDBJ databases">
        <title>Complete Genome Sequences of Mycobacterium farcinogenes Isolated from Clinical Specimens from Patients in Thailand.</title>
        <authorList>
            <person name="Sodsai P."/>
        </authorList>
    </citation>
    <scope>NUCLEOTIDE SEQUENCE</scope>
    <source>
        <strain evidence="1">BKK/CU-MFGFA-001</strain>
    </source>
</reference>
<proteinExistence type="predicted"/>
<gene>
    <name evidence="1" type="ORF">K6L26_12215</name>
</gene>
<evidence type="ECO:0000313" key="1">
    <source>
        <dbReference type="EMBL" id="QZH68315.1"/>
    </source>
</evidence>
<accession>A0ACD1FML2</accession>
<dbReference type="Proteomes" id="UP000825598">
    <property type="component" value="Chromosome"/>
</dbReference>
<dbReference type="EMBL" id="CP081673">
    <property type="protein sequence ID" value="QZH68315.1"/>
    <property type="molecule type" value="Genomic_DNA"/>
</dbReference>
<name>A0ACD1FML2_MYCFR</name>